<dbReference type="GO" id="GO:0005524">
    <property type="term" value="F:ATP binding"/>
    <property type="evidence" value="ECO:0007669"/>
    <property type="project" value="TreeGrafter"/>
</dbReference>
<feature type="domain" description="AAA" evidence="1">
    <location>
        <begin position="140"/>
        <end position="300"/>
    </location>
</feature>
<dbReference type="Pfam" id="PF13614">
    <property type="entry name" value="AAA_31"/>
    <property type="match status" value="1"/>
</dbReference>
<dbReference type="InterPro" id="IPR050625">
    <property type="entry name" value="ParA/MinD_ATPase"/>
</dbReference>
<organism evidence="2 3">
    <name type="scientific">Blastococcus haudaquaticus</name>
    <dbReference type="NCBI Taxonomy" id="1938745"/>
    <lineage>
        <taxon>Bacteria</taxon>
        <taxon>Bacillati</taxon>
        <taxon>Actinomycetota</taxon>
        <taxon>Actinomycetes</taxon>
        <taxon>Geodermatophilales</taxon>
        <taxon>Geodermatophilaceae</taxon>
        <taxon>Blastococcus</taxon>
    </lineage>
</organism>
<evidence type="ECO:0000313" key="3">
    <source>
        <dbReference type="Proteomes" id="UP000219482"/>
    </source>
</evidence>
<dbReference type="PANTHER" id="PTHR43384">
    <property type="entry name" value="SEPTUM SITE-DETERMINING PROTEIN MIND HOMOLOG, CHLOROPLASTIC-RELATED"/>
    <property type="match status" value="1"/>
</dbReference>
<dbReference type="SUPFAM" id="SSF52540">
    <property type="entry name" value="P-loop containing nucleoside triphosphate hydrolases"/>
    <property type="match status" value="1"/>
</dbReference>
<dbReference type="InterPro" id="IPR027417">
    <property type="entry name" value="P-loop_NTPase"/>
</dbReference>
<accession>A0A286H573</accession>
<dbReference type="OrthoDB" id="3448281at2"/>
<dbReference type="InterPro" id="IPR025669">
    <property type="entry name" value="AAA_dom"/>
</dbReference>
<dbReference type="PANTHER" id="PTHR43384:SF13">
    <property type="entry name" value="SLR0110 PROTEIN"/>
    <property type="match status" value="1"/>
</dbReference>
<dbReference type="Gene3D" id="3.40.50.2300">
    <property type="match status" value="1"/>
</dbReference>
<dbReference type="GO" id="GO:0051782">
    <property type="term" value="P:negative regulation of cell division"/>
    <property type="evidence" value="ECO:0007669"/>
    <property type="project" value="TreeGrafter"/>
</dbReference>
<sequence>MSQVLLIGVSAELDACFAEATGGDLVHLGVEQLDADGGLLARIEEAGFPFVVVLGADVPLARALELTEGVDVARPATSVVVVADADPDLWVTAMRAGVRDILNPLAGVADVTAVLKRAAELAEARQQAHLQVSGPRSDHRLIVVASPKGGVGKTTVSTNLAVGLAQAGQGSTVIVDLDMQFGDVASALALIPEYTLPDTVHGAASTDPLVLKTFLSRHPSGLYVVAGSDSPASGDAVTAEQVGRLLDTLSREFRHVIVDTAPGLSDHTLVALERATDLVLMSSMDVPGVRGLRKELDVLRELNLVPADLHLLINEHDPAGTISLADVETTIGQPLDVVLPRSSAVPMSTNTGVPLLQSGDRDPVTRGLRGLLARFLPETDERPVGLLGRLSQKVSLR</sequence>
<evidence type="ECO:0000259" key="1">
    <source>
        <dbReference type="Pfam" id="PF13614"/>
    </source>
</evidence>
<dbReference type="GO" id="GO:0005829">
    <property type="term" value="C:cytosol"/>
    <property type="evidence" value="ECO:0007669"/>
    <property type="project" value="TreeGrafter"/>
</dbReference>
<dbReference type="GO" id="GO:0009898">
    <property type="term" value="C:cytoplasmic side of plasma membrane"/>
    <property type="evidence" value="ECO:0007669"/>
    <property type="project" value="TreeGrafter"/>
</dbReference>
<protein>
    <submittedName>
        <fullName evidence="2">Pilus assembly protein CpaE</fullName>
    </submittedName>
</protein>
<proteinExistence type="predicted"/>
<name>A0A286H573_9ACTN</name>
<evidence type="ECO:0000313" key="2">
    <source>
        <dbReference type="EMBL" id="SOE02938.1"/>
    </source>
</evidence>
<reference evidence="3" key="1">
    <citation type="submission" date="2017-09" db="EMBL/GenBank/DDBJ databases">
        <authorList>
            <person name="Varghese N."/>
            <person name="Submissions S."/>
        </authorList>
    </citation>
    <scope>NUCLEOTIDE SEQUENCE [LARGE SCALE GENOMIC DNA]</scope>
    <source>
        <strain evidence="3">DSM 44270</strain>
    </source>
</reference>
<dbReference type="AlphaFoldDB" id="A0A286H573"/>
<dbReference type="Proteomes" id="UP000219482">
    <property type="component" value="Unassembled WGS sequence"/>
</dbReference>
<dbReference type="Gene3D" id="3.40.50.300">
    <property type="entry name" value="P-loop containing nucleotide triphosphate hydrolases"/>
    <property type="match status" value="1"/>
</dbReference>
<keyword evidence="3" id="KW-1185">Reference proteome</keyword>
<dbReference type="RefSeq" id="WP_097185584.1">
    <property type="nucleotide sequence ID" value="NZ_OCNK01000005.1"/>
</dbReference>
<dbReference type="GO" id="GO:0016887">
    <property type="term" value="F:ATP hydrolysis activity"/>
    <property type="evidence" value="ECO:0007669"/>
    <property type="project" value="TreeGrafter"/>
</dbReference>
<dbReference type="EMBL" id="OCNK01000005">
    <property type="protein sequence ID" value="SOE02938.1"/>
    <property type="molecule type" value="Genomic_DNA"/>
</dbReference>
<gene>
    <name evidence="2" type="ORF">SAMN06272739_3899</name>
</gene>